<dbReference type="OrthoDB" id="7841298at2"/>
<dbReference type="RefSeq" id="WP_092063509.1">
    <property type="nucleotide sequence ID" value="NZ_FOJU01000003.1"/>
</dbReference>
<gene>
    <name evidence="3" type="ORF">SAMN05421688_1822</name>
</gene>
<evidence type="ECO:0000256" key="1">
    <source>
        <dbReference type="SAM" id="SignalP"/>
    </source>
</evidence>
<evidence type="ECO:0000313" key="3">
    <source>
        <dbReference type="EMBL" id="SFA95404.1"/>
    </source>
</evidence>
<accession>A0A1I0X3J7</accession>
<name>A0A1I0X3J7_9RHOB</name>
<dbReference type="Pfam" id="PF09832">
    <property type="entry name" value="DUF2059"/>
    <property type="match status" value="1"/>
</dbReference>
<organism evidence="3 4">
    <name type="scientific">Poseidonocella pacifica</name>
    <dbReference type="NCBI Taxonomy" id="871651"/>
    <lineage>
        <taxon>Bacteria</taxon>
        <taxon>Pseudomonadati</taxon>
        <taxon>Pseudomonadota</taxon>
        <taxon>Alphaproteobacteria</taxon>
        <taxon>Rhodobacterales</taxon>
        <taxon>Roseobacteraceae</taxon>
        <taxon>Poseidonocella</taxon>
    </lineage>
</organism>
<feature type="domain" description="DUF2059" evidence="2">
    <location>
        <begin position="79"/>
        <end position="134"/>
    </location>
</feature>
<evidence type="ECO:0000259" key="2">
    <source>
        <dbReference type="Pfam" id="PF09832"/>
    </source>
</evidence>
<evidence type="ECO:0000313" key="4">
    <source>
        <dbReference type="Proteomes" id="UP000198796"/>
    </source>
</evidence>
<dbReference type="InterPro" id="IPR018637">
    <property type="entry name" value="DUF2059"/>
</dbReference>
<dbReference type="EMBL" id="FOJU01000003">
    <property type="protein sequence ID" value="SFA95404.1"/>
    <property type="molecule type" value="Genomic_DNA"/>
</dbReference>
<dbReference type="AlphaFoldDB" id="A0A1I0X3J7"/>
<feature type="chain" id="PRO_5011498059" description="DUF2059 domain-containing protein" evidence="1">
    <location>
        <begin position="22"/>
        <end position="275"/>
    </location>
</feature>
<feature type="signal peptide" evidence="1">
    <location>
        <begin position="1"/>
        <end position="21"/>
    </location>
</feature>
<reference evidence="3 4" key="1">
    <citation type="submission" date="2016-10" db="EMBL/GenBank/DDBJ databases">
        <authorList>
            <person name="de Groot N.N."/>
        </authorList>
    </citation>
    <scope>NUCLEOTIDE SEQUENCE [LARGE SCALE GENOMIC DNA]</scope>
    <source>
        <strain evidence="3 4">DSM 29316</strain>
    </source>
</reference>
<keyword evidence="1" id="KW-0732">Signal</keyword>
<sequence length="275" mass="30945">MLRKTLFAILFCAALPARVLGADPAQVDDFWDALRLDETLEIMRAEGLDYSRTLAEGMLPTGASATWMGQVDRIYDLDEMRRHVRTSTEQVLAEEDLGRLIEFFNSDLGQEIVSLELSARRAQLDKDAEDAAKQRYRDAEAALDPRVEMVGRFIDAGELVERNVVGGLNSNYAFYTGLIDSEAEALSLTEEQAITDVWGQEGEVREDTEEWLYAFLMMAYQPLDDAELEEYIALQESDDGRILTRALFAGFDPMFQRISYALGLAIGRAMDAQDL</sequence>
<dbReference type="Proteomes" id="UP000198796">
    <property type="component" value="Unassembled WGS sequence"/>
</dbReference>
<protein>
    <recommendedName>
        <fullName evidence="2">DUF2059 domain-containing protein</fullName>
    </recommendedName>
</protein>
<dbReference type="STRING" id="871651.SAMN05421688_1822"/>
<proteinExistence type="predicted"/>
<keyword evidence="4" id="KW-1185">Reference proteome</keyword>